<proteinExistence type="predicted"/>
<dbReference type="PROSITE" id="PS00211">
    <property type="entry name" value="ABC_TRANSPORTER_1"/>
    <property type="match status" value="1"/>
</dbReference>
<dbReference type="STRING" id="1123282.SAMN02745823_01671"/>
<dbReference type="OrthoDB" id="9802264at2"/>
<evidence type="ECO:0000256" key="2">
    <source>
        <dbReference type="ARBA" id="ARBA00022741"/>
    </source>
</evidence>
<dbReference type="AlphaFoldDB" id="A0A1M5XD09"/>
<dbReference type="SMART" id="SM00382">
    <property type="entry name" value="AAA"/>
    <property type="match status" value="1"/>
</dbReference>
<dbReference type="PROSITE" id="PS50893">
    <property type="entry name" value="ABC_TRANSPORTER_2"/>
    <property type="match status" value="1"/>
</dbReference>
<dbReference type="SUPFAM" id="SSF50331">
    <property type="entry name" value="MOP-like"/>
    <property type="match status" value="1"/>
</dbReference>
<dbReference type="Gene3D" id="2.40.50.100">
    <property type="match status" value="1"/>
</dbReference>
<dbReference type="Gene3D" id="3.40.50.300">
    <property type="entry name" value="P-loop containing nucleotide triphosphate hydrolases"/>
    <property type="match status" value="1"/>
</dbReference>
<evidence type="ECO:0000256" key="3">
    <source>
        <dbReference type="ARBA" id="ARBA00022840"/>
    </source>
</evidence>
<dbReference type="EMBL" id="FQXV01000005">
    <property type="protein sequence ID" value="SHH97083.1"/>
    <property type="molecule type" value="Genomic_DNA"/>
</dbReference>
<dbReference type="Pfam" id="PF00005">
    <property type="entry name" value="ABC_tran"/>
    <property type="match status" value="1"/>
</dbReference>
<reference evidence="6 7" key="1">
    <citation type="submission" date="2016-11" db="EMBL/GenBank/DDBJ databases">
        <authorList>
            <person name="Jaros S."/>
            <person name="Januszkiewicz K."/>
            <person name="Wedrychowicz H."/>
        </authorList>
    </citation>
    <scope>NUCLEOTIDE SEQUENCE [LARGE SCALE GENOMIC DNA]</scope>
    <source>
        <strain evidence="6 7">DSM 10068</strain>
    </source>
</reference>
<dbReference type="InterPro" id="IPR003439">
    <property type="entry name" value="ABC_transporter-like_ATP-bd"/>
</dbReference>
<organism evidence="6 7">
    <name type="scientific">Sporobacter termitidis DSM 10068</name>
    <dbReference type="NCBI Taxonomy" id="1123282"/>
    <lineage>
        <taxon>Bacteria</taxon>
        <taxon>Bacillati</taxon>
        <taxon>Bacillota</taxon>
        <taxon>Clostridia</taxon>
        <taxon>Eubacteriales</taxon>
        <taxon>Oscillospiraceae</taxon>
        <taxon>Sporobacter</taxon>
    </lineage>
</organism>
<dbReference type="InterPro" id="IPR027417">
    <property type="entry name" value="P-loop_NTPase"/>
</dbReference>
<keyword evidence="7" id="KW-1185">Reference proteome</keyword>
<dbReference type="Pfam" id="PF08402">
    <property type="entry name" value="TOBE_2"/>
    <property type="match status" value="1"/>
</dbReference>
<evidence type="ECO:0000256" key="4">
    <source>
        <dbReference type="ARBA" id="ARBA00066388"/>
    </source>
</evidence>
<dbReference type="FunFam" id="3.40.50.300:FF:000425">
    <property type="entry name" value="Probable ABC transporter, ATP-binding subunit"/>
    <property type="match status" value="1"/>
</dbReference>
<sequence>MSRIEIKHITHRYQENDAVLKDVSYAIRSGEFFSLLGPSGCGKSTLLNIIGGFLNPTEGSVEVDGREILHLPSYQRNIGMVFQSYALFPHMTVFKNIAYGLSIKKAGKDEIRRRVAECLDLVQLSGLGDRMPHQLSGGQQQRVAIARALANSPSILMLDEPMGNLDAKLRKEMQVELRAIQQRTGITTIMVTHDQEEAMSMSDRIGIMQNGTVQQVGTPYEIYRTPANSFVAGFLGNVNMTHAVLADPATHTYLSSDWTDFDGQPVSIRVAPENCPLSTVGNALFMIRPERIEISLEPRPDAVAVAAESIVYVGSALQITASFGKKGRLFLDVSDPFFAVPPKVGDRFYIAWKPGDFRAIAEQEAGA</sequence>
<evidence type="ECO:0000313" key="7">
    <source>
        <dbReference type="Proteomes" id="UP000183995"/>
    </source>
</evidence>
<dbReference type="PANTHER" id="PTHR42781:SF4">
    <property type="entry name" value="SPERMIDINE_PUTRESCINE IMPORT ATP-BINDING PROTEIN POTA"/>
    <property type="match status" value="1"/>
</dbReference>
<dbReference type="PANTHER" id="PTHR42781">
    <property type="entry name" value="SPERMIDINE/PUTRESCINE IMPORT ATP-BINDING PROTEIN POTA"/>
    <property type="match status" value="1"/>
</dbReference>
<dbReference type="InterPro" id="IPR050093">
    <property type="entry name" value="ABC_SmlMolc_Importer"/>
</dbReference>
<evidence type="ECO:0000259" key="5">
    <source>
        <dbReference type="PROSITE" id="PS50893"/>
    </source>
</evidence>
<name>A0A1M5XD09_9FIRM</name>
<dbReference type="SUPFAM" id="SSF52540">
    <property type="entry name" value="P-loop containing nucleoside triphosphate hydrolases"/>
    <property type="match status" value="1"/>
</dbReference>
<dbReference type="EC" id="7.6.2.9" evidence="4"/>
<dbReference type="InterPro" id="IPR008995">
    <property type="entry name" value="Mo/tungstate-bd_C_term_dom"/>
</dbReference>
<dbReference type="GO" id="GO:0016887">
    <property type="term" value="F:ATP hydrolysis activity"/>
    <property type="evidence" value="ECO:0007669"/>
    <property type="project" value="InterPro"/>
</dbReference>
<accession>A0A1M5XD09</accession>
<keyword evidence="3 6" id="KW-0067">ATP-binding</keyword>
<feature type="domain" description="ABC transporter" evidence="5">
    <location>
        <begin position="4"/>
        <end position="235"/>
    </location>
</feature>
<evidence type="ECO:0000313" key="6">
    <source>
        <dbReference type="EMBL" id="SHH97083.1"/>
    </source>
</evidence>
<dbReference type="GO" id="GO:0043190">
    <property type="term" value="C:ATP-binding cassette (ABC) transporter complex"/>
    <property type="evidence" value="ECO:0007669"/>
    <property type="project" value="InterPro"/>
</dbReference>
<keyword evidence="2" id="KW-0547">Nucleotide-binding</keyword>
<dbReference type="InterPro" id="IPR003593">
    <property type="entry name" value="AAA+_ATPase"/>
</dbReference>
<dbReference type="Proteomes" id="UP000183995">
    <property type="component" value="Unassembled WGS sequence"/>
</dbReference>
<evidence type="ECO:0000256" key="1">
    <source>
        <dbReference type="ARBA" id="ARBA00022448"/>
    </source>
</evidence>
<dbReference type="InterPro" id="IPR017871">
    <property type="entry name" value="ABC_transporter-like_CS"/>
</dbReference>
<dbReference type="InterPro" id="IPR013611">
    <property type="entry name" value="Transp-assoc_OB_typ2"/>
</dbReference>
<keyword evidence="1" id="KW-0813">Transport</keyword>
<protein>
    <recommendedName>
        <fullName evidence="4">ABC-type quaternary amine transporter</fullName>
        <ecNumber evidence="4">7.6.2.9</ecNumber>
    </recommendedName>
</protein>
<dbReference type="GO" id="GO:0015418">
    <property type="term" value="F:ABC-type quaternary ammonium compound transporting activity"/>
    <property type="evidence" value="ECO:0007669"/>
    <property type="project" value="UniProtKB-EC"/>
</dbReference>
<dbReference type="RefSeq" id="WP_073077680.1">
    <property type="nucleotide sequence ID" value="NZ_FQXV01000005.1"/>
</dbReference>
<dbReference type="GO" id="GO:0005524">
    <property type="term" value="F:ATP binding"/>
    <property type="evidence" value="ECO:0007669"/>
    <property type="project" value="UniProtKB-KW"/>
</dbReference>
<gene>
    <name evidence="6" type="ORF">SAMN02745823_01671</name>
</gene>